<evidence type="ECO:0000256" key="1">
    <source>
        <dbReference type="ARBA" id="ARBA00004496"/>
    </source>
</evidence>
<protein>
    <recommendedName>
        <fullName evidence="3">Putative monooxygenase p33MONOX</fullName>
    </recommendedName>
</protein>
<feature type="region of interest" description="Disordered" evidence="7">
    <location>
        <begin position="1"/>
        <end position="22"/>
    </location>
</feature>
<evidence type="ECO:0000256" key="4">
    <source>
        <dbReference type="ARBA" id="ARBA00022490"/>
    </source>
</evidence>
<name>A0AAY4DAB0_9TELE</name>
<dbReference type="InterPro" id="IPR026759">
    <property type="entry name" value="P33MONOX"/>
</dbReference>
<comment type="subcellular location">
    <subcellularLocation>
        <location evidence="1">Cytoplasm</location>
    </subcellularLocation>
</comment>
<dbReference type="GO" id="GO:0005737">
    <property type="term" value="C:cytoplasm"/>
    <property type="evidence" value="ECO:0007669"/>
    <property type="project" value="UniProtKB-SubCell"/>
</dbReference>
<comment type="similarity">
    <text evidence="2">Belongs to the P33MONOX family.</text>
</comment>
<dbReference type="GeneID" id="114768091"/>
<feature type="compositionally biased region" description="Polar residues" evidence="7">
    <location>
        <begin position="139"/>
        <end position="160"/>
    </location>
</feature>
<organism evidence="8 9">
    <name type="scientific">Denticeps clupeoides</name>
    <name type="common">denticle herring</name>
    <dbReference type="NCBI Taxonomy" id="299321"/>
    <lineage>
        <taxon>Eukaryota</taxon>
        <taxon>Metazoa</taxon>
        <taxon>Chordata</taxon>
        <taxon>Craniata</taxon>
        <taxon>Vertebrata</taxon>
        <taxon>Euteleostomi</taxon>
        <taxon>Actinopterygii</taxon>
        <taxon>Neopterygii</taxon>
        <taxon>Teleostei</taxon>
        <taxon>Clupei</taxon>
        <taxon>Clupeiformes</taxon>
        <taxon>Denticipitoidei</taxon>
        <taxon>Denticipitidae</taxon>
        <taxon>Denticeps</taxon>
    </lineage>
</organism>
<dbReference type="GO" id="GO:0016491">
    <property type="term" value="F:oxidoreductase activity"/>
    <property type="evidence" value="ECO:0007669"/>
    <property type="project" value="UniProtKB-KW"/>
</dbReference>
<dbReference type="PANTHER" id="PTHR28342">
    <property type="entry name" value="MONOOXYGENASE P33MONOX-RELATED"/>
    <property type="match status" value="1"/>
</dbReference>
<dbReference type="RefSeq" id="XP_028816024.1">
    <property type="nucleotide sequence ID" value="XM_028960191.1"/>
</dbReference>
<reference evidence="8 9" key="1">
    <citation type="submission" date="2020-06" db="EMBL/GenBank/DDBJ databases">
        <authorList>
            <consortium name="Wellcome Sanger Institute Data Sharing"/>
        </authorList>
    </citation>
    <scope>NUCLEOTIDE SEQUENCE [LARGE SCALE GENOMIC DNA]</scope>
</reference>
<dbReference type="Proteomes" id="UP000694580">
    <property type="component" value="Chromosome 18"/>
</dbReference>
<accession>A0AAY4DAB0</accession>
<reference evidence="8" key="2">
    <citation type="submission" date="2025-08" db="UniProtKB">
        <authorList>
            <consortium name="Ensembl"/>
        </authorList>
    </citation>
    <scope>IDENTIFICATION</scope>
</reference>
<dbReference type="PANTHER" id="PTHR28342:SF1">
    <property type="entry name" value="MONOOXYGENASE P33MONOX-RELATED"/>
    <property type="match status" value="1"/>
</dbReference>
<dbReference type="AlphaFoldDB" id="A0AAY4DAB0"/>
<proteinExistence type="inferred from homology"/>
<feature type="compositionally biased region" description="Polar residues" evidence="7">
    <location>
        <begin position="170"/>
        <end position="181"/>
    </location>
</feature>
<evidence type="ECO:0000313" key="8">
    <source>
        <dbReference type="Ensembl" id="ENSDCDP00010042358.1"/>
    </source>
</evidence>
<keyword evidence="5" id="KW-0521">NADP</keyword>
<evidence type="ECO:0000313" key="9">
    <source>
        <dbReference type="Proteomes" id="UP000694580"/>
    </source>
</evidence>
<keyword evidence="9" id="KW-1185">Reference proteome</keyword>
<evidence type="ECO:0000256" key="3">
    <source>
        <dbReference type="ARBA" id="ARBA00016432"/>
    </source>
</evidence>
<dbReference type="GeneTree" id="ENSGT00390000000537"/>
<sequence>MQTCEETGRGHNIPEKSPKQLCGMSSPGVIRRHFFSYDDAFDVAPHSPPNDFTDCVTWKNPVIPEHTFRHLEESHTSDVIVTRSPAVKTKSSSMMSSLMIKLAQDSRQRTESHQDGPGRRRGQTVAKLKMPSGDFKGDNVSTSAQSTPSCTPSVTPNVSPQPSPAICRRSQLSPVPVQPNNREMGGNEGAGGDRWTFFASTRSVVQNSTSDPGSKSSSSGPFTLQSYFGVQKSSTLDGMKTQVSLTVEDPINQAHITDAGDGKVVQRPHKLKPRDMNILTPSGF</sequence>
<dbReference type="Pfam" id="PF15302">
    <property type="entry name" value="P33MONOX"/>
    <property type="match status" value="2"/>
</dbReference>
<reference evidence="8" key="3">
    <citation type="submission" date="2025-09" db="UniProtKB">
        <authorList>
            <consortium name="Ensembl"/>
        </authorList>
    </citation>
    <scope>IDENTIFICATION</scope>
</reference>
<keyword evidence="4" id="KW-0963">Cytoplasm</keyword>
<feature type="compositionally biased region" description="Basic and acidic residues" evidence="7">
    <location>
        <begin position="104"/>
        <end position="118"/>
    </location>
</feature>
<feature type="compositionally biased region" description="Basic and acidic residues" evidence="7">
    <location>
        <begin position="1"/>
        <end position="18"/>
    </location>
</feature>
<feature type="region of interest" description="Disordered" evidence="7">
    <location>
        <begin position="103"/>
        <end position="191"/>
    </location>
</feature>
<evidence type="ECO:0000256" key="7">
    <source>
        <dbReference type="SAM" id="MobiDB-lite"/>
    </source>
</evidence>
<evidence type="ECO:0000256" key="2">
    <source>
        <dbReference type="ARBA" id="ARBA00008758"/>
    </source>
</evidence>
<evidence type="ECO:0000256" key="6">
    <source>
        <dbReference type="ARBA" id="ARBA00023002"/>
    </source>
</evidence>
<keyword evidence="6" id="KW-0560">Oxidoreductase</keyword>
<dbReference type="Ensembl" id="ENSDCDT00010052392.1">
    <property type="protein sequence ID" value="ENSDCDP00010042358.1"/>
    <property type="gene ID" value="ENSDCDG00010026685.1"/>
</dbReference>
<evidence type="ECO:0000256" key="5">
    <source>
        <dbReference type="ARBA" id="ARBA00022857"/>
    </source>
</evidence>
<gene>
    <name evidence="8" type="primary">LOC114768091</name>
</gene>